<evidence type="ECO:0000256" key="2">
    <source>
        <dbReference type="ARBA" id="ARBA00022999"/>
    </source>
</evidence>
<dbReference type="WBParaSite" id="PSAMB.scaffold1037size36831.g10609.t1">
    <property type="protein sequence ID" value="PSAMB.scaffold1037size36831.g10609.t1"/>
    <property type="gene ID" value="PSAMB.scaffold1037size36831.g10609"/>
</dbReference>
<dbReference type="Proteomes" id="UP000887566">
    <property type="component" value="Unplaced"/>
</dbReference>
<dbReference type="SMART" id="SM00323">
    <property type="entry name" value="RasGAP"/>
    <property type="match status" value="1"/>
</dbReference>
<sequence>MSDEIVRTVIVDRLVPDLFRRGHPALAACSSVSLPEMDDDYSVGDLSELEAESAAETGKAIGAMSTTPSTDASPEPIPSIRWYHGRLTREEAEQRLGRDGAVGRFIVRESDNRPGNYVLSCIIGERHIMHYPVTFVCGHYFLAGQQFDSLESLVTYHLFSIDKKLPLSEPVEPSSQVLLKSRQRIAILPFSGMPDTDELSFIKGDIFTVHQDLDADWFWATLDRTDESGLVFSGLTEELTNNCVLPSRLPYFHPTDDVQELAGRMAAVGVDSFLVRPSGHVPQAFALMVNTGERIEKFLIRQTDDDRFELGGRRFASVNDIVERYKQTDICDGHRLQVPVLRVDYEAGAPLDRHEIETTGDGDSASQNAVLLVSFVQDLCDTIYESAATFPIVVRYILSLVRLKTASQWPDQPTVARRAVNSFVVLRLFSLALVDPRKFNLITGILPRLAGRNLIQAAKLVQTTANLSPPPVVQDNAKPDPIRSFVANSQPRMAAFLEEISSADEEQARIAATQRGGARMDVADDLALIAELTEGAAAGAVDETPVREARMVLELLRKHRDQYCGGGGGGS</sequence>
<evidence type="ECO:0000259" key="7">
    <source>
        <dbReference type="PROSITE" id="PS50018"/>
    </source>
</evidence>
<dbReference type="PROSITE" id="PS50002">
    <property type="entry name" value="SH3"/>
    <property type="match status" value="1"/>
</dbReference>
<dbReference type="CDD" id="cd11788">
    <property type="entry name" value="SH3_RasGAP"/>
    <property type="match status" value="1"/>
</dbReference>
<keyword evidence="8" id="KW-1185">Reference proteome</keyword>
<dbReference type="Gene3D" id="1.10.506.10">
    <property type="entry name" value="GTPase Activation - p120gap, domain 1"/>
    <property type="match status" value="2"/>
</dbReference>
<dbReference type="InterPro" id="IPR051184">
    <property type="entry name" value="Tyrosine-phos_adapter"/>
</dbReference>
<keyword evidence="1 4" id="KW-0728">SH3 domain</keyword>
<dbReference type="SUPFAM" id="SSF50044">
    <property type="entry name" value="SH3-domain"/>
    <property type="match status" value="1"/>
</dbReference>
<dbReference type="InterPro" id="IPR001936">
    <property type="entry name" value="RasGAP_dom"/>
</dbReference>
<name>A0A914UIA8_9BILA</name>
<reference evidence="9" key="1">
    <citation type="submission" date="2022-11" db="UniProtKB">
        <authorList>
            <consortium name="WormBaseParasite"/>
        </authorList>
    </citation>
    <scope>IDENTIFICATION</scope>
</reference>
<dbReference type="GO" id="GO:0035591">
    <property type="term" value="F:signaling adaptor activity"/>
    <property type="evidence" value="ECO:0007669"/>
    <property type="project" value="TreeGrafter"/>
</dbReference>
<evidence type="ECO:0000259" key="5">
    <source>
        <dbReference type="PROSITE" id="PS50001"/>
    </source>
</evidence>
<feature type="domain" description="SH2" evidence="5">
    <location>
        <begin position="217"/>
        <end position="340"/>
    </location>
</feature>
<dbReference type="Pfam" id="PF00018">
    <property type="entry name" value="SH3_1"/>
    <property type="match status" value="1"/>
</dbReference>
<proteinExistence type="predicted"/>
<dbReference type="Gene3D" id="2.30.30.40">
    <property type="entry name" value="SH3 Domains"/>
    <property type="match status" value="1"/>
</dbReference>
<dbReference type="PANTHER" id="PTHR19969:SF19">
    <property type="entry name" value="SH2 DOMAIN-CONTAINING PROTEIN"/>
    <property type="match status" value="1"/>
</dbReference>
<evidence type="ECO:0000313" key="9">
    <source>
        <dbReference type="WBParaSite" id="PSAMB.scaffold1037size36831.g10609.t1"/>
    </source>
</evidence>
<feature type="domain" description="Ras-GAP" evidence="7">
    <location>
        <begin position="339"/>
        <end position="466"/>
    </location>
</feature>
<dbReference type="InterPro" id="IPR035652">
    <property type="entry name" value="RasGAP_SH3"/>
</dbReference>
<dbReference type="PANTHER" id="PTHR19969">
    <property type="entry name" value="SH2-SH3 ADAPTOR PROTEIN-RELATED"/>
    <property type="match status" value="1"/>
</dbReference>
<dbReference type="Pfam" id="PF00017">
    <property type="entry name" value="SH2"/>
    <property type="match status" value="2"/>
</dbReference>
<dbReference type="Gene3D" id="3.30.505.10">
    <property type="entry name" value="SH2 domain"/>
    <property type="match status" value="2"/>
</dbReference>
<dbReference type="PRINTS" id="PR00401">
    <property type="entry name" value="SH2DOMAIN"/>
</dbReference>
<dbReference type="GO" id="GO:0016477">
    <property type="term" value="P:cell migration"/>
    <property type="evidence" value="ECO:0007669"/>
    <property type="project" value="TreeGrafter"/>
</dbReference>
<feature type="domain" description="SH2" evidence="5">
    <location>
        <begin position="82"/>
        <end position="171"/>
    </location>
</feature>
<dbReference type="InterPro" id="IPR036028">
    <property type="entry name" value="SH3-like_dom_sf"/>
</dbReference>
<evidence type="ECO:0000256" key="3">
    <source>
        <dbReference type="PROSITE-ProRule" id="PRU00191"/>
    </source>
</evidence>
<dbReference type="InterPro" id="IPR008936">
    <property type="entry name" value="Rho_GTPase_activation_prot"/>
</dbReference>
<organism evidence="8 9">
    <name type="scientific">Plectus sambesii</name>
    <dbReference type="NCBI Taxonomy" id="2011161"/>
    <lineage>
        <taxon>Eukaryota</taxon>
        <taxon>Metazoa</taxon>
        <taxon>Ecdysozoa</taxon>
        <taxon>Nematoda</taxon>
        <taxon>Chromadorea</taxon>
        <taxon>Plectida</taxon>
        <taxon>Plectina</taxon>
        <taxon>Plectoidea</taxon>
        <taxon>Plectidae</taxon>
        <taxon>Plectus</taxon>
    </lineage>
</organism>
<dbReference type="SMART" id="SM00326">
    <property type="entry name" value="SH3"/>
    <property type="match status" value="1"/>
</dbReference>
<dbReference type="SUPFAM" id="SSF55550">
    <property type="entry name" value="SH2 domain"/>
    <property type="match status" value="2"/>
</dbReference>
<dbReference type="AlphaFoldDB" id="A0A914UIA8"/>
<dbReference type="InterPro" id="IPR036860">
    <property type="entry name" value="SH2_dom_sf"/>
</dbReference>
<feature type="domain" description="SH3" evidence="6">
    <location>
        <begin position="179"/>
        <end position="241"/>
    </location>
</feature>
<evidence type="ECO:0000259" key="6">
    <source>
        <dbReference type="PROSITE" id="PS50002"/>
    </source>
</evidence>
<keyword evidence="2 3" id="KW-0727">SH2 domain</keyword>
<dbReference type="GO" id="GO:0005737">
    <property type="term" value="C:cytoplasm"/>
    <property type="evidence" value="ECO:0007669"/>
    <property type="project" value="TreeGrafter"/>
</dbReference>
<dbReference type="Pfam" id="PF00616">
    <property type="entry name" value="RasGAP"/>
    <property type="match status" value="1"/>
</dbReference>
<evidence type="ECO:0000256" key="4">
    <source>
        <dbReference type="PROSITE-ProRule" id="PRU00192"/>
    </source>
</evidence>
<dbReference type="PROSITE" id="PS50001">
    <property type="entry name" value="SH2"/>
    <property type="match status" value="2"/>
</dbReference>
<evidence type="ECO:0000256" key="1">
    <source>
        <dbReference type="ARBA" id="ARBA00022443"/>
    </source>
</evidence>
<dbReference type="GO" id="GO:0007167">
    <property type="term" value="P:enzyme-linked receptor protein signaling pathway"/>
    <property type="evidence" value="ECO:0007669"/>
    <property type="project" value="TreeGrafter"/>
</dbReference>
<dbReference type="PROSITE" id="PS50018">
    <property type="entry name" value="RAS_GTPASE_ACTIV_2"/>
    <property type="match status" value="1"/>
</dbReference>
<dbReference type="SUPFAM" id="SSF48350">
    <property type="entry name" value="GTPase activation domain, GAP"/>
    <property type="match status" value="1"/>
</dbReference>
<dbReference type="InterPro" id="IPR000980">
    <property type="entry name" value="SH2"/>
</dbReference>
<accession>A0A914UIA8</accession>
<dbReference type="InterPro" id="IPR001452">
    <property type="entry name" value="SH3_domain"/>
</dbReference>
<protein>
    <submittedName>
        <fullName evidence="9">Uncharacterized protein</fullName>
    </submittedName>
</protein>
<dbReference type="GO" id="GO:0030971">
    <property type="term" value="F:receptor tyrosine kinase binding"/>
    <property type="evidence" value="ECO:0007669"/>
    <property type="project" value="TreeGrafter"/>
</dbReference>
<dbReference type="SMART" id="SM00252">
    <property type="entry name" value="SH2"/>
    <property type="match status" value="2"/>
</dbReference>
<evidence type="ECO:0000313" key="8">
    <source>
        <dbReference type="Proteomes" id="UP000887566"/>
    </source>
</evidence>